<protein>
    <submittedName>
        <fullName evidence="3 4">Uncharacterized protein</fullName>
    </submittedName>
</protein>
<keyword evidence="5" id="KW-1185">Reference proteome</keyword>
<dbReference type="VEuPathDB" id="FungiDB:GGTG_05236"/>
<proteinExistence type="predicted"/>
<accession>J3NVC3</accession>
<keyword evidence="2" id="KW-1133">Transmembrane helix</keyword>
<dbReference type="EMBL" id="GL385397">
    <property type="protein sequence ID" value="EJT75299.1"/>
    <property type="molecule type" value="Genomic_DNA"/>
</dbReference>
<dbReference type="AlphaFoldDB" id="J3NVC3"/>
<dbReference type="EnsemblFungi" id="EJT75299">
    <property type="protein sequence ID" value="EJT75299"/>
    <property type="gene ID" value="GGTG_05236"/>
</dbReference>
<evidence type="ECO:0000256" key="1">
    <source>
        <dbReference type="SAM" id="MobiDB-lite"/>
    </source>
</evidence>
<sequence>MVCLETARDHRTANGGGIVRLRSSQPRRRGSRAWPGGQAASDLASPSAPQPMVWCGGDWGPRPGSVRCLGGTWSGRWHALCMAEGAGWWWVGISALGSGGFCLPGVLVLGLYPGARPRWPGFAASTPGSSTPQPQPPPGVGVAVCAP</sequence>
<feature type="transmembrane region" description="Helical" evidence="2">
    <location>
        <begin position="87"/>
        <end position="112"/>
    </location>
</feature>
<dbReference type="RefSeq" id="XP_009221299.1">
    <property type="nucleotide sequence ID" value="XM_009223035.1"/>
</dbReference>
<reference evidence="3" key="3">
    <citation type="submission" date="2010-09" db="EMBL/GenBank/DDBJ databases">
        <title>Annotation of Gaeumannomyces graminis var. tritici R3-111a-1.</title>
        <authorList>
            <consortium name="The Broad Institute Genome Sequencing Platform"/>
            <person name="Ma L.-J."/>
            <person name="Dead R."/>
            <person name="Young S.K."/>
            <person name="Zeng Q."/>
            <person name="Gargeya S."/>
            <person name="Fitzgerald M."/>
            <person name="Haas B."/>
            <person name="Abouelleil A."/>
            <person name="Alvarado L."/>
            <person name="Arachchi H.M."/>
            <person name="Berlin A."/>
            <person name="Brown A."/>
            <person name="Chapman S.B."/>
            <person name="Chen Z."/>
            <person name="Dunbar C."/>
            <person name="Freedman E."/>
            <person name="Gearin G."/>
            <person name="Gellesch M."/>
            <person name="Goldberg J."/>
            <person name="Griggs A."/>
            <person name="Gujja S."/>
            <person name="Heiman D."/>
            <person name="Howarth C."/>
            <person name="Larson L."/>
            <person name="Lui A."/>
            <person name="MacDonald P.J.P."/>
            <person name="Mehta T."/>
            <person name="Montmayeur A."/>
            <person name="Murphy C."/>
            <person name="Neiman D."/>
            <person name="Pearson M."/>
            <person name="Priest M."/>
            <person name="Roberts A."/>
            <person name="Saif S."/>
            <person name="Shea T."/>
            <person name="Shenoy N."/>
            <person name="Sisk P."/>
            <person name="Stolte C."/>
            <person name="Sykes S."/>
            <person name="Yandava C."/>
            <person name="Wortman J."/>
            <person name="Nusbaum C."/>
            <person name="Birren B."/>
        </authorList>
    </citation>
    <scope>NUCLEOTIDE SEQUENCE</scope>
    <source>
        <strain evidence="3">R3-111a-1</strain>
    </source>
</reference>
<feature type="region of interest" description="Disordered" evidence="1">
    <location>
        <begin position="15"/>
        <end position="49"/>
    </location>
</feature>
<reference evidence="4" key="5">
    <citation type="submission" date="2018-04" db="UniProtKB">
        <authorList>
            <consortium name="EnsemblFungi"/>
        </authorList>
    </citation>
    <scope>IDENTIFICATION</scope>
    <source>
        <strain evidence="4">R3-111a-1</strain>
    </source>
</reference>
<dbReference type="Proteomes" id="UP000006039">
    <property type="component" value="Unassembled WGS sequence"/>
</dbReference>
<reference evidence="5" key="1">
    <citation type="submission" date="2010-07" db="EMBL/GenBank/DDBJ databases">
        <title>The genome sequence of Gaeumannomyces graminis var. tritici strain R3-111a-1.</title>
        <authorList>
            <consortium name="The Broad Institute Genome Sequencing Platform"/>
            <person name="Ma L.-J."/>
            <person name="Dead R."/>
            <person name="Young S."/>
            <person name="Zeng Q."/>
            <person name="Koehrsen M."/>
            <person name="Alvarado L."/>
            <person name="Berlin A."/>
            <person name="Chapman S.B."/>
            <person name="Chen Z."/>
            <person name="Freedman E."/>
            <person name="Gellesch M."/>
            <person name="Goldberg J."/>
            <person name="Griggs A."/>
            <person name="Gujja S."/>
            <person name="Heilman E.R."/>
            <person name="Heiman D."/>
            <person name="Hepburn T."/>
            <person name="Howarth C."/>
            <person name="Jen D."/>
            <person name="Larson L."/>
            <person name="Mehta T."/>
            <person name="Neiman D."/>
            <person name="Pearson M."/>
            <person name="Roberts A."/>
            <person name="Saif S."/>
            <person name="Shea T."/>
            <person name="Shenoy N."/>
            <person name="Sisk P."/>
            <person name="Stolte C."/>
            <person name="Sykes S."/>
            <person name="Walk T."/>
            <person name="White J."/>
            <person name="Yandava C."/>
            <person name="Haas B."/>
            <person name="Nusbaum C."/>
            <person name="Birren B."/>
        </authorList>
    </citation>
    <scope>NUCLEOTIDE SEQUENCE [LARGE SCALE GENOMIC DNA]</scope>
    <source>
        <strain evidence="5">R3-111a-1</strain>
    </source>
</reference>
<evidence type="ECO:0000313" key="4">
    <source>
        <dbReference type="EnsemblFungi" id="EJT75299"/>
    </source>
</evidence>
<evidence type="ECO:0000313" key="5">
    <source>
        <dbReference type="Proteomes" id="UP000006039"/>
    </source>
</evidence>
<evidence type="ECO:0000313" key="3">
    <source>
        <dbReference type="EMBL" id="EJT75299.1"/>
    </source>
</evidence>
<reference evidence="4" key="4">
    <citation type="journal article" date="2015" name="G3 (Bethesda)">
        <title>Genome sequences of three phytopathogenic species of the Magnaporthaceae family of fungi.</title>
        <authorList>
            <person name="Okagaki L.H."/>
            <person name="Nunes C.C."/>
            <person name="Sailsbery J."/>
            <person name="Clay B."/>
            <person name="Brown D."/>
            <person name="John T."/>
            <person name="Oh Y."/>
            <person name="Young N."/>
            <person name="Fitzgerald M."/>
            <person name="Haas B.J."/>
            <person name="Zeng Q."/>
            <person name="Young S."/>
            <person name="Adiconis X."/>
            <person name="Fan L."/>
            <person name="Levin J.Z."/>
            <person name="Mitchell T.K."/>
            <person name="Okubara P.A."/>
            <person name="Farman M.L."/>
            <person name="Kohn L.M."/>
            <person name="Birren B."/>
            <person name="Ma L.-J."/>
            <person name="Dean R.A."/>
        </authorList>
    </citation>
    <scope>NUCLEOTIDE SEQUENCE</scope>
    <source>
        <strain evidence="4">R3-111a-1</strain>
    </source>
</reference>
<gene>
    <name evidence="4" type="primary">20345694</name>
    <name evidence="3" type="ORF">GGTG_05236</name>
</gene>
<organism evidence="3">
    <name type="scientific">Gaeumannomyces tritici (strain R3-111a-1)</name>
    <name type="common">Wheat and barley take-all root rot fungus</name>
    <name type="synonym">Gaeumannomyces graminis var. tritici</name>
    <dbReference type="NCBI Taxonomy" id="644352"/>
    <lineage>
        <taxon>Eukaryota</taxon>
        <taxon>Fungi</taxon>
        <taxon>Dikarya</taxon>
        <taxon>Ascomycota</taxon>
        <taxon>Pezizomycotina</taxon>
        <taxon>Sordariomycetes</taxon>
        <taxon>Sordariomycetidae</taxon>
        <taxon>Magnaporthales</taxon>
        <taxon>Magnaporthaceae</taxon>
        <taxon>Gaeumannomyces</taxon>
    </lineage>
</organism>
<keyword evidence="2" id="KW-0812">Transmembrane</keyword>
<dbReference type="HOGENOM" id="CLU_1768184_0_0_1"/>
<evidence type="ECO:0000256" key="2">
    <source>
        <dbReference type="SAM" id="Phobius"/>
    </source>
</evidence>
<keyword evidence="2" id="KW-0472">Membrane</keyword>
<name>J3NVC3_GAET3</name>
<reference evidence="3" key="2">
    <citation type="submission" date="2010-07" db="EMBL/GenBank/DDBJ databases">
        <authorList>
            <consortium name="The Broad Institute Genome Sequencing Platform"/>
            <consortium name="Broad Institute Genome Sequencing Center for Infectious Disease"/>
            <person name="Ma L.-J."/>
            <person name="Dead R."/>
            <person name="Young S."/>
            <person name="Zeng Q."/>
            <person name="Koehrsen M."/>
            <person name="Alvarado L."/>
            <person name="Berlin A."/>
            <person name="Chapman S.B."/>
            <person name="Chen Z."/>
            <person name="Freedman E."/>
            <person name="Gellesch M."/>
            <person name="Goldberg J."/>
            <person name="Griggs A."/>
            <person name="Gujja S."/>
            <person name="Heilman E.R."/>
            <person name="Heiman D."/>
            <person name="Hepburn T."/>
            <person name="Howarth C."/>
            <person name="Jen D."/>
            <person name="Larson L."/>
            <person name="Mehta T."/>
            <person name="Neiman D."/>
            <person name="Pearson M."/>
            <person name="Roberts A."/>
            <person name="Saif S."/>
            <person name="Shea T."/>
            <person name="Shenoy N."/>
            <person name="Sisk P."/>
            <person name="Stolte C."/>
            <person name="Sykes S."/>
            <person name="Walk T."/>
            <person name="White J."/>
            <person name="Yandava C."/>
            <person name="Haas B."/>
            <person name="Nusbaum C."/>
            <person name="Birren B."/>
        </authorList>
    </citation>
    <scope>NUCLEOTIDE SEQUENCE</scope>
    <source>
        <strain evidence="3">R3-111a-1</strain>
    </source>
</reference>
<dbReference type="GeneID" id="20345694"/>